<gene>
    <name evidence="2" type="ORF">M406DRAFT_330780</name>
</gene>
<feature type="region of interest" description="Disordered" evidence="1">
    <location>
        <begin position="1"/>
        <end position="123"/>
    </location>
</feature>
<protein>
    <recommendedName>
        <fullName evidence="4">Retrotransposon gag domain-containing protein</fullName>
    </recommendedName>
</protein>
<sequence>MAPVTRSGSAAPERQPQRAGDSDPSQTLSQLPSQTLPPSSNPGPAHENPSLEAPADMAGLQRQERELDRQLEEEEIRQRLRSKRARLTLLQSGDTGPEPRPAGLSPLSTPPVPTPSEAPSTAPAQLYRGLPALIYKGGSYMELKTFLYDLRYHFDICRLTNEADKVGYAVRCLKDDPKRDWVNYVARQEEGQREPVPITFGELESFLENQLADPTTRAVTAAATLASIAQGKGESVISFVRRYQEAELESPHPDTEQHRITAVLTRLRPEIRIAISAQTTLPSSWNALIGLARRIESAQGTVTNPQPAVKTLLSSSPGTATPSYHRPFC</sequence>
<comment type="caution">
    <text evidence="2">The sequence shown here is derived from an EMBL/GenBank/DDBJ whole genome shotgun (WGS) entry which is preliminary data.</text>
</comment>
<evidence type="ECO:0000256" key="1">
    <source>
        <dbReference type="SAM" id="MobiDB-lite"/>
    </source>
</evidence>
<organism evidence="2 3">
    <name type="scientific">Cryphonectria parasitica (strain ATCC 38755 / EP155)</name>
    <dbReference type="NCBI Taxonomy" id="660469"/>
    <lineage>
        <taxon>Eukaryota</taxon>
        <taxon>Fungi</taxon>
        <taxon>Dikarya</taxon>
        <taxon>Ascomycota</taxon>
        <taxon>Pezizomycotina</taxon>
        <taxon>Sordariomycetes</taxon>
        <taxon>Sordariomycetidae</taxon>
        <taxon>Diaporthales</taxon>
        <taxon>Cryphonectriaceae</taxon>
        <taxon>Cryphonectria-Endothia species complex</taxon>
        <taxon>Cryphonectria</taxon>
    </lineage>
</organism>
<dbReference type="Proteomes" id="UP000803844">
    <property type="component" value="Unassembled WGS sequence"/>
</dbReference>
<proteinExistence type="predicted"/>
<keyword evidence="3" id="KW-1185">Reference proteome</keyword>
<name>A0A9P4XZX7_CRYP1</name>
<evidence type="ECO:0000313" key="2">
    <source>
        <dbReference type="EMBL" id="KAF3764439.1"/>
    </source>
</evidence>
<evidence type="ECO:0008006" key="4">
    <source>
        <dbReference type="Google" id="ProtNLM"/>
    </source>
</evidence>
<dbReference type="EMBL" id="MU032348">
    <property type="protein sequence ID" value="KAF3764439.1"/>
    <property type="molecule type" value="Genomic_DNA"/>
</dbReference>
<accession>A0A9P4XZX7</accession>
<feature type="compositionally biased region" description="Low complexity" evidence="1">
    <location>
        <begin position="24"/>
        <end position="38"/>
    </location>
</feature>
<reference evidence="2" key="1">
    <citation type="journal article" date="2020" name="Phytopathology">
        <title>Genome sequence of the chestnut blight fungus Cryphonectria parasitica EP155: A fundamental resource for an archetypical invasive plant pathogen.</title>
        <authorList>
            <person name="Crouch J.A."/>
            <person name="Dawe A."/>
            <person name="Aerts A."/>
            <person name="Barry K."/>
            <person name="Churchill A.C.L."/>
            <person name="Grimwood J."/>
            <person name="Hillman B."/>
            <person name="Milgroom M.G."/>
            <person name="Pangilinan J."/>
            <person name="Smith M."/>
            <person name="Salamov A."/>
            <person name="Schmutz J."/>
            <person name="Yadav J."/>
            <person name="Grigoriev I.V."/>
            <person name="Nuss D."/>
        </authorList>
    </citation>
    <scope>NUCLEOTIDE SEQUENCE</scope>
    <source>
        <strain evidence="2">EP155</strain>
    </source>
</reference>
<evidence type="ECO:0000313" key="3">
    <source>
        <dbReference type="Proteomes" id="UP000803844"/>
    </source>
</evidence>
<dbReference type="GeneID" id="63837691"/>
<dbReference type="RefSeq" id="XP_040775400.1">
    <property type="nucleotide sequence ID" value="XM_040920562.1"/>
</dbReference>
<dbReference type="AlphaFoldDB" id="A0A9P4XZX7"/>